<dbReference type="Gene3D" id="1.10.357.10">
    <property type="entry name" value="Tetracycline Repressor, domain 2"/>
    <property type="match status" value="1"/>
</dbReference>
<dbReference type="PRINTS" id="PR00455">
    <property type="entry name" value="HTHTETR"/>
</dbReference>
<name>A0A316GML2_9RHOB</name>
<evidence type="ECO:0000313" key="6">
    <source>
        <dbReference type="EMBL" id="PWK62039.1"/>
    </source>
</evidence>
<proteinExistence type="predicted"/>
<feature type="DNA-binding region" description="H-T-H motif" evidence="4">
    <location>
        <begin position="23"/>
        <end position="42"/>
    </location>
</feature>
<dbReference type="Proteomes" id="UP000245708">
    <property type="component" value="Unassembled WGS sequence"/>
</dbReference>
<dbReference type="PROSITE" id="PS01081">
    <property type="entry name" value="HTH_TETR_1"/>
    <property type="match status" value="1"/>
</dbReference>
<dbReference type="SUPFAM" id="SSF46689">
    <property type="entry name" value="Homeodomain-like"/>
    <property type="match status" value="1"/>
</dbReference>
<dbReference type="InterPro" id="IPR001647">
    <property type="entry name" value="HTH_TetR"/>
</dbReference>
<dbReference type="AlphaFoldDB" id="A0A316GML2"/>
<keyword evidence="1" id="KW-0805">Transcription regulation</keyword>
<dbReference type="EMBL" id="QGGW01000001">
    <property type="protein sequence ID" value="PWK62039.1"/>
    <property type="molecule type" value="Genomic_DNA"/>
</dbReference>
<dbReference type="InterPro" id="IPR009057">
    <property type="entry name" value="Homeodomain-like_sf"/>
</dbReference>
<evidence type="ECO:0000313" key="7">
    <source>
        <dbReference type="Proteomes" id="UP000245708"/>
    </source>
</evidence>
<dbReference type="Pfam" id="PF00440">
    <property type="entry name" value="TetR_N"/>
    <property type="match status" value="1"/>
</dbReference>
<comment type="caution">
    <text evidence="6">The sequence shown here is derived from an EMBL/GenBank/DDBJ whole genome shotgun (WGS) entry which is preliminary data.</text>
</comment>
<evidence type="ECO:0000256" key="2">
    <source>
        <dbReference type="ARBA" id="ARBA00023125"/>
    </source>
</evidence>
<evidence type="ECO:0000259" key="5">
    <source>
        <dbReference type="PROSITE" id="PS50977"/>
    </source>
</evidence>
<organism evidence="6 7">
    <name type="scientific">Roseicyclus mahoneyensis</name>
    <dbReference type="NCBI Taxonomy" id="164332"/>
    <lineage>
        <taxon>Bacteria</taxon>
        <taxon>Pseudomonadati</taxon>
        <taxon>Pseudomonadota</taxon>
        <taxon>Alphaproteobacteria</taxon>
        <taxon>Rhodobacterales</taxon>
        <taxon>Roseobacteraceae</taxon>
        <taxon>Roseicyclus</taxon>
    </lineage>
</organism>
<dbReference type="InterPro" id="IPR036271">
    <property type="entry name" value="Tet_transcr_reg_TetR-rel_C_sf"/>
</dbReference>
<evidence type="ECO:0000256" key="3">
    <source>
        <dbReference type="ARBA" id="ARBA00023163"/>
    </source>
</evidence>
<keyword evidence="2 4" id="KW-0238">DNA-binding</keyword>
<dbReference type="SUPFAM" id="SSF48498">
    <property type="entry name" value="Tetracyclin repressor-like, C-terminal domain"/>
    <property type="match status" value="1"/>
</dbReference>
<reference evidence="6 7" key="1">
    <citation type="submission" date="2018-05" db="EMBL/GenBank/DDBJ databases">
        <title>Genomic Encyclopedia of Type Strains, Phase IV (KMG-IV): sequencing the most valuable type-strain genomes for metagenomic binning, comparative biology and taxonomic classification.</title>
        <authorList>
            <person name="Goeker M."/>
        </authorList>
    </citation>
    <scope>NUCLEOTIDE SEQUENCE [LARGE SCALE GENOMIC DNA]</scope>
    <source>
        <strain evidence="6 7">DSM 16097</strain>
    </source>
</reference>
<dbReference type="PROSITE" id="PS50977">
    <property type="entry name" value="HTH_TETR_2"/>
    <property type="match status" value="1"/>
</dbReference>
<gene>
    <name evidence="6" type="ORF">C7455_10164</name>
</gene>
<accession>A0A316GML2</accession>
<dbReference type="GO" id="GO:0003677">
    <property type="term" value="F:DNA binding"/>
    <property type="evidence" value="ECO:0007669"/>
    <property type="project" value="UniProtKB-UniRule"/>
</dbReference>
<evidence type="ECO:0000256" key="4">
    <source>
        <dbReference type="PROSITE-ProRule" id="PRU00335"/>
    </source>
</evidence>
<keyword evidence="7" id="KW-1185">Reference proteome</keyword>
<evidence type="ECO:0000256" key="1">
    <source>
        <dbReference type="ARBA" id="ARBA00023015"/>
    </source>
</evidence>
<dbReference type="PANTHER" id="PTHR47506">
    <property type="entry name" value="TRANSCRIPTIONAL REGULATORY PROTEIN"/>
    <property type="match status" value="1"/>
</dbReference>
<sequence>MNLSQFIAAGRHVFATIGYDAASARDIVKQSGLAQGSFYNYFSDKRALFETILAQIFEPLVPLLKAERQQATSPYEFLFNAFEACYVLPLNEPETAAIISRNQTIFRELFYISGEQNQIREDLRADLEQGQAEGKFRHFDSGMMADAMISLGMDLVVQTAKDPVAGKARLVFLAELFLPRIVPDDLDGSSDSNARRSH</sequence>
<dbReference type="InterPro" id="IPR023772">
    <property type="entry name" value="DNA-bd_HTH_TetR-type_CS"/>
</dbReference>
<protein>
    <submittedName>
        <fullName evidence="6">TetR family transcriptional regulator</fullName>
    </submittedName>
</protein>
<keyword evidence="3" id="KW-0804">Transcription</keyword>
<dbReference type="PANTHER" id="PTHR47506:SF1">
    <property type="entry name" value="HTH-TYPE TRANSCRIPTIONAL REGULATOR YJDC"/>
    <property type="match status" value="1"/>
</dbReference>
<feature type="domain" description="HTH tetR-type" evidence="5">
    <location>
        <begin position="1"/>
        <end position="60"/>
    </location>
</feature>